<evidence type="ECO:0000259" key="5">
    <source>
        <dbReference type="PROSITE" id="PS50975"/>
    </source>
</evidence>
<keyword evidence="3 4" id="KW-0067">ATP-binding</keyword>
<dbReference type="Gene3D" id="3.30.470.20">
    <property type="entry name" value="ATP-grasp fold, B domain"/>
    <property type="match status" value="1"/>
</dbReference>
<dbReference type="EMBL" id="JAGSOG010000075">
    <property type="protein sequence ID" value="MBR7834922.1"/>
    <property type="molecule type" value="Genomic_DNA"/>
</dbReference>
<evidence type="ECO:0000256" key="4">
    <source>
        <dbReference type="PROSITE-ProRule" id="PRU00409"/>
    </source>
</evidence>
<reference evidence="6" key="1">
    <citation type="submission" date="2021-04" db="EMBL/GenBank/DDBJ databases">
        <title>Genome based classification of Actinospica acidithermotolerans sp. nov., an actinobacterium isolated from an Indonesian hot spring.</title>
        <authorList>
            <person name="Kusuma A.B."/>
            <person name="Putra K.E."/>
            <person name="Nafisah S."/>
            <person name="Loh J."/>
            <person name="Nouioui I."/>
            <person name="Goodfellow M."/>
        </authorList>
    </citation>
    <scope>NUCLEOTIDE SEQUENCE</scope>
    <source>
        <strain evidence="6">CSCA 57</strain>
    </source>
</reference>
<proteinExistence type="predicted"/>
<evidence type="ECO:0000256" key="3">
    <source>
        <dbReference type="ARBA" id="ARBA00022840"/>
    </source>
</evidence>
<keyword evidence="2 4" id="KW-0547">Nucleotide-binding</keyword>
<evidence type="ECO:0000256" key="1">
    <source>
        <dbReference type="ARBA" id="ARBA00022598"/>
    </source>
</evidence>
<dbReference type="PANTHER" id="PTHR43585">
    <property type="entry name" value="FUMIPYRROLE BIOSYNTHESIS PROTEIN C"/>
    <property type="match status" value="1"/>
</dbReference>
<sequence>MTESVGVPYAPGGAAMLPDLYRASLGVCEVVILLRREHVTAEPELLDAAEDLFDRVLTVDADWVQHPPTDLAGLVCFNDEYVDAVDTALGRDPAAWDKLRQRELLARADATRIQARGVDSPEDLRAAVAELRLPGVLKPRRGVGGAGVTFLDSPARLEDVARTRRAWSGLLYEQLIPTGRHPSGVEWLADHVSVETVSTAAGRHHVAVFDKLPVSITPGGGPDGCNAVSTTGSLGPSRLPEERRKAVLDCVDHALDALGVTWRVTHTEVRVTHDRVEVIEVNGRVGGHVHRLLQRLHGPDLLRASLCCALGREPEDLASVPSGHAAALFPVFSQRSGPVRSKVRRAEVQRLPGVVAVDDFADSGRAREADGSRVATLRIEAEDQASLDQYVFETCDGLAALYASDGLPDEPWFAQFAGRGGDRP</sequence>
<keyword evidence="7" id="KW-1185">Reference proteome</keyword>
<dbReference type="GO" id="GO:0005524">
    <property type="term" value="F:ATP binding"/>
    <property type="evidence" value="ECO:0007669"/>
    <property type="project" value="UniProtKB-UniRule"/>
</dbReference>
<dbReference type="Proteomes" id="UP000675781">
    <property type="component" value="Unassembled WGS sequence"/>
</dbReference>
<dbReference type="InterPro" id="IPR011761">
    <property type="entry name" value="ATP-grasp"/>
</dbReference>
<comment type="caution">
    <text evidence="6">The sequence shown here is derived from an EMBL/GenBank/DDBJ whole genome shotgun (WGS) entry which is preliminary data.</text>
</comment>
<dbReference type="PANTHER" id="PTHR43585:SF2">
    <property type="entry name" value="ATP-GRASP ENZYME FSQD"/>
    <property type="match status" value="1"/>
</dbReference>
<dbReference type="SUPFAM" id="SSF56059">
    <property type="entry name" value="Glutathione synthetase ATP-binding domain-like"/>
    <property type="match status" value="1"/>
</dbReference>
<dbReference type="GO" id="GO:0046872">
    <property type="term" value="F:metal ion binding"/>
    <property type="evidence" value="ECO:0007669"/>
    <property type="project" value="InterPro"/>
</dbReference>
<protein>
    <recommendedName>
        <fullName evidence="5">ATP-grasp domain-containing protein</fullName>
    </recommendedName>
</protein>
<gene>
    <name evidence="6" type="ORF">KDL01_16735</name>
</gene>
<keyword evidence="1" id="KW-0436">Ligase</keyword>
<organism evidence="6 7">
    <name type="scientific">Actinospica durhamensis</name>
    <dbReference type="NCBI Taxonomy" id="1508375"/>
    <lineage>
        <taxon>Bacteria</taxon>
        <taxon>Bacillati</taxon>
        <taxon>Actinomycetota</taxon>
        <taxon>Actinomycetes</taxon>
        <taxon>Catenulisporales</taxon>
        <taxon>Actinospicaceae</taxon>
        <taxon>Actinospica</taxon>
    </lineage>
</organism>
<evidence type="ECO:0000256" key="2">
    <source>
        <dbReference type="ARBA" id="ARBA00022741"/>
    </source>
</evidence>
<dbReference type="RefSeq" id="WP_212529438.1">
    <property type="nucleotide sequence ID" value="NZ_JAGSOG010000075.1"/>
</dbReference>
<evidence type="ECO:0000313" key="6">
    <source>
        <dbReference type="EMBL" id="MBR7834922.1"/>
    </source>
</evidence>
<name>A0A941ER15_9ACTN</name>
<evidence type="ECO:0000313" key="7">
    <source>
        <dbReference type="Proteomes" id="UP000675781"/>
    </source>
</evidence>
<dbReference type="PROSITE" id="PS50975">
    <property type="entry name" value="ATP_GRASP"/>
    <property type="match status" value="1"/>
</dbReference>
<feature type="domain" description="ATP-grasp" evidence="5">
    <location>
        <begin position="102"/>
        <end position="310"/>
    </location>
</feature>
<dbReference type="InterPro" id="IPR052032">
    <property type="entry name" value="ATP-dep_AA_Ligase"/>
</dbReference>
<dbReference type="GO" id="GO:0016874">
    <property type="term" value="F:ligase activity"/>
    <property type="evidence" value="ECO:0007669"/>
    <property type="project" value="UniProtKB-KW"/>
</dbReference>
<dbReference type="AlphaFoldDB" id="A0A941ER15"/>
<accession>A0A941ER15</accession>